<reference evidence="7" key="1">
    <citation type="journal article" date="2018" name="Genome Biol. Evol.">
        <title>Genomics and development of Lentinus tigrinus, a white-rot wood-decaying mushroom with dimorphic fruiting bodies.</title>
        <authorList>
            <person name="Wu B."/>
            <person name="Xu Z."/>
            <person name="Knudson A."/>
            <person name="Carlson A."/>
            <person name="Chen N."/>
            <person name="Kovaka S."/>
            <person name="LaButti K."/>
            <person name="Lipzen A."/>
            <person name="Pennachio C."/>
            <person name="Riley R."/>
            <person name="Schakwitz W."/>
            <person name="Umezawa K."/>
            <person name="Ohm R.A."/>
            <person name="Grigoriev I.V."/>
            <person name="Nagy L.G."/>
            <person name="Gibbons J."/>
            <person name="Hibbett D."/>
        </authorList>
    </citation>
    <scope>NUCLEOTIDE SEQUENCE [LARGE SCALE GENOMIC DNA]</scope>
    <source>
        <strain evidence="7">ALCF2SS1-6</strain>
    </source>
</reference>
<evidence type="ECO:0000256" key="6">
    <source>
        <dbReference type="RuleBase" id="RU365009"/>
    </source>
</evidence>
<dbReference type="EMBL" id="ML122296">
    <property type="protein sequence ID" value="RPD55315.1"/>
    <property type="molecule type" value="Genomic_DNA"/>
</dbReference>
<evidence type="ECO:0000313" key="7">
    <source>
        <dbReference type="EMBL" id="RPD55315.1"/>
    </source>
</evidence>
<keyword evidence="3 6" id="KW-0134">Cell wall</keyword>
<feature type="signal peptide" evidence="6">
    <location>
        <begin position="1"/>
        <end position="18"/>
    </location>
</feature>
<name>A0A5C2RWQ8_9APHY</name>
<dbReference type="SMART" id="SM00075">
    <property type="entry name" value="HYDRO"/>
    <property type="match status" value="1"/>
</dbReference>
<protein>
    <recommendedName>
        <fullName evidence="6">Hydrophobin</fullName>
    </recommendedName>
</protein>
<feature type="chain" id="PRO_5023153812" description="Hydrophobin" evidence="6">
    <location>
        <begin position="19"/>
        <end position="105"/>
    </location>
</feature>
<keyword evidence="5 6" id="KW-1015">Disulfide bond</keyword>
<keyword evidence="8" id="KW-1185">Reference proteome</keyword>
<evidence type="ECO:0000256" key="4">
    <source>
        <dbReference type="ARBA" id="ARBA00022525"/>
    </source>
</evidence>
<dbReference type="GO" id="GO:0005199">
    <property type="term" value="F:structural constituent of cell wall"/>
    <property type="evidence" value="ECO:0007669"/>
    <property type="project" value="InterPro"/>
</dbReference>
<evidence type="ECO:0000256" key="5">
    <source>
        <dbReference type="ARBA" id="ARBA00023157"/>
    </source>
</evidence>
<organism evidence="7 8">
    <name type="scientific">Lentinus tigrinus ALCF2SS1-6</name>
    <dbReference type="NCBI Taxonomy" id="1328759"/>
    <lineage>
        <taxon>Eukaryota</taxon>
        <taxon>Fungi</taxon>
        <taxon>Dikarya</taxon>
        <taxon>Basidiomycota</taxon>
        <taxon>Agaricomycotina</taxon>
        <taxon>Agaricomycetes</taxon>
        <taxon>Polyporales</taxon>
        <taxon>Polyporaceae</taxon>
        <taxon>Lentinus</taxon>
    </lineage>
</organism>
<dbReference type="AlphaFoldDB" id="A0A5C2RWQ8"/>
<sequence>MFFSRAIVLVALPLLAVATSRMHKVRAPAASCCKSLEPASSDAGAAALKAISVVVQDVNVLVGLTCSPITVIGVGSGGECSDYTVSCADNSHFPLVGIDCVSVAA</sequence>
<dbReference type="CDD" id="cd23507">
    <property type="entry name" value="hydrophobin_I"/>
    <property type="match status" value="1"/>
</dbReference>
<evidence type="ECO:0000313" key="8">
    <source>
        <dbReference type="Proteomes" id="UP000313359"/>
    </source>
</evidence>
<proteinExistence type="inferred from homology"/>
<evidence type="ECO:0000256" key="3">
    <source>
        <dbReference type="ARBA" id="ARBA00022512"/>
    </source>
</evidence>
<keyword evidence="4 6" id="KW-0964">Secreted</keyword>
<comment type="subcellular location">
    <subcellularLocation>
        <location evidence="1 6">Secreted</location>
        <location evidence="1 6">Cell wall</location>
    </subcellularLocation>
</comment>
<comment type="similarity">
    <text evidence="2 6">Belongs to the fungal hydrophobin family.</text>
</comment>
<dbReference type="STRING" id="1328759.A0A5C2RWQ8"/>
<dbReference type="GO" id="GO:0009277">
    <property type="term" value="C:fungal-type cell wall"/>
    <property type="evidence" value="ECO:0007669"/>
    <property type="project" value="InterPro"/>
</dbReference>
<accession>A0A5C2RWQ8</accession>
<dbReference type="OrthoDB" id="4225815at2759"/>
<dbReference type="Proteomes" id="UP000313359">
    <property type="component" value="Unassembled WGS sequence"/>
</dbReference>
<dbReference type="Pfam" id="PF01185">
    <property type="entry name" value="Hydrophobin"/>
    <property type="match status" value="1"/>
</dbReference>
<dbReference type="InterPro" id="IPR001338">
    <property type="entry name" value="Class_I_Hydrophobin"/>
</dbReference>
<evidence type="ECO:0000256" key="2">
    <source>
        <dbReference type="ARBA" id="ARBA00010446"/>
    </source>
</evidence>
<keyword evidence="6" id="KW-0732">Signal</keyword>
<gene>
    <name evidence="7" type="ORF">L227DRAFT_579743</name>
</gene>
<evidence type="ECO:0000256" key="1">
    <source>
        <dbReference type="ARBA" id="ARBA00004191"/>
    </source>
</evidence>